<dbReference type="KEGG" id="gsu:GSU0359"/>
<dbReference type="InterPro" id="IPR035965">
    <property type="entry name" value="PAS-like_dom_sf"/>
</dbReference>
<dbReference type="PANTHER" id="PTHR32071">
    <property type="entry name" value="TRANSCRIPTIONAL REGULATORY PROTEIN"/>
    <property type="match status" value="1"/>
</dbReference>
<reference evidence="9 10" key="1">
    <citation type="journal article" date="2003" name="Science">
        <title>Genome of Geobacter sulfurreducens: metal reduction in subsurface environments.</title>
        <authorList>
            <person name="Methe B.A."/>
            <person name="Nelson K.E."/>
            <person name="Eisen J.A."/>
            <person name="Paulsen I.T."/>
            <person name="Nelson W."/>
            <person name="Heidelberg J.F."/>
            <person name="Wu D."/>
            <person name="Wu M."/>
            <person name="Ward N."/>
            <person name="Beanan M.J."/>
            <person name="Dodson R.J."/>
            <person name="Madupu R."/>
            <person name="Brinkac L.M."/>
            <person name="Daugherty S.C."/>
            <person name="DeBoy R.T."/>
            <person name="Durkin A.S."/>
            <person name="Gwinn M."/>
            <person name="Kolonay J.F."/>
            <person name="Sullivan S.A."/>
            <person name="Haft D.H."/>
            <person name="Selengut J."/>
            <person name="Davidsen T.M."/>
            <person name="Zafar N."/>
            <person name="White O."/>
            <person name="Tran B."/>
            <person name="Romero C."/>
            <person name="Forberger H.A."/>
            <person name="Weidman J."/>
            <person name="Khouri H."/>
            <person name="Feldblyum T.V."/>
            <person name="Utterback T.R."/>
            <person name="Van Aken S.E."/>
            <person name="Lovley D.R."/>
            <person name="Fraser C.M."/>
        </authorList>
    </citation>
    <scope>NUCLEOTIDE SEQUENCE [LARGE SCALE GENOMIC DNA]</scope>
    <source>
        <strain evidence="10">ATCC 51573 / DSM 12127 / PCA</strain>
    </source>
</reference>
<dbReference type="OrthoDB" id="9814761at2"/>
<dbReference type="GO" id="GO:0005524">
    <property type="term" value="F:ATP binding"/>
    <property type="evidence" value="ECO:0007669"/>
    <property type="project" value="UniProtKB-KW"/>
</dbReference>
<dbReference type="SMART" id="SM00091">
    <property type="entry name" value="PAS"/>
    <property type="match status" value="1"/>
</dbReference>
<dbReference type="RefSeq" id="WP_010941027.1">
    <property type="nucleotide sequence ID" value="NC_002939.5"/>
</dbReference>
<keyword evidence="3" id="KW-0805">Transcription regulation</keyword>
<dbReference type="InterPro" id="IPR000014">
    <property type="entry name" value="PAS"/>
</dbReference>
<dbReference type="InterPro" id="IPR002197">
    <property type="entry name" value="HTH_Fis"/>
</dbReference>
<keyword evidence="5" id="KW-0010">Activator</keyword>
<dbReference type="NCBIfam" id="TIGR00229">
    <property type="entry name" value="sensory_box"/>
    <property type="match status" value="1"/>
</dbReference>
<name>Q74G88_GEOSL</name>
<evidence type="ECO:0000256" key="2">
    <source>
        <dbReference type="ARBA" id="ARBA00022840"/>
    </source>
</evidence>
<dbReference type="EMBL" id="AE017180">
    <property type="protein sequence ID" value="AAR33691.1"/>
    <property type="molecule type" value="Genomic_DNA"/>
</dbReference>
<protein>
    <submittedName>
        <fullName evidence="9">Sigma-54-dependent sensor transcriptional regulator, PAS domain-containing</fullName>
    </submittedName>
</protein>
<dbReference type="CDD" id="cd00009">
    <property type="entry name" value="AAA"/>
    <property type="match status" value="1"/>
</dbReference>
<proteinExistence type="predicted"/>
<evidence type="ECO:0000313" key="9">
    <source>
        <dbReference type="EMBL" id="AAR33691.1"/>
    </source>
</evidence>
<organism evidence="9 10">
    <name type="scientific">Geobacter sulfurreducens (strain ATCC 51573 / DSM 12127 / PCA)</name>
    <dbReference type="NCBI Taxonomy" id="243231"/>
    <lineage>
        <taxon>Bacteria</taxon>
        <taxon>Pseudomonadati</taxon>
        <taxon>Thermodesulfobacteriota</taxon>
        <taxon>Desulfuromonadia</taxon>
        <taxon>Geobacterales</taxon>
        <taxon>Geobacteraceae</taxon>
        <taxon>Geobacter</taxon>
    </lineage>
</organism>
<dbReference type="PATRIC" id="fig|243231.5.peg.356"/>
<evidence type="ECO:0000313" key="10">
    <source>
        <dbReference type="Proteomes" id="UP000000577"/>
    </source>
</evidence>
<dbReference type="PANTHER" id="PTHR32071:SF117">
    <property type="entry name" value="PTS-DEPENDENT DIHYDROXYACETONE KINASE OPERON REGULATORY PROTEIN-RELATED"/>
    <property type="match status" value="1"/>
</dbReference>
<evidence type="ECO:0000256" key="1">
    <source>
        <dbReference type="ARBA" id="ARBA00022741"/>
    </source>
</evidence>
<dbReference type="InterPro" id="IPR002078">
    <property type="entry name" value="Sigma_54_int"/>
</dbReference>
<keyword evidence="2" id="KW-0067">ATP-binding</keyword>
<keyword evidence="1" id="KW-0547">Nucleotide-binding</keyword>
<reference evidence="9 10" key="2">
    <citation type="journal article" date="2012" name="BMC Genomics">
        <title>Comparative genomic analysis of Geobacter sulfurreducens KN400, a strain with enhanced capacity for extracellular electron transfer and electricity production.</title>
        <authorList>
            <person name="Butler J.E."/>
            <person name="Young N.D."/>
            <person name="Aklujkar M."/>
            <person name="Lovley D.R."/>
        </authorList>
    </citation>
    <scope>NUCLEOTIDE SEQUENCE [LARGE SCALE GENOMIC DNA]</scope>
    <source>
        <strain evidence="10">ATCC 51573 / DSM 12127 / PCA</strain>
    </source>
</reference>
<dbReference type="SMR" id="Q74G88"/>
<dbReference type="SUPFAM" id="SSF55785">
    <property type="entry name" value="PYP-like sensor domain (PAS domain)"/>
    <property type="match status" value="1"/>
</dbReference>
<dbReference type="STRING" id="243231.GSU0359"/>
<dbReference type="InParanoid" id="Q74G88"/>
<dbReference type="Pfam" id="PF08448">
    <property type="entry name" value="PAS_4"/>
    <property type="match status" value="1"/>
</dbReference>
<dbReference type="InterPro" id="IPR013656">
    <property type="entry name" value="PAS_4"/>
</dbReference>
<keyword evidence="6" id="KW-0804">Transcription</keyword>
<accession>Q74G88</accession>
<evidence type="ECO:0000259" key="7">
    <source>
        <dbReference type="PROSITE" id="PS50045"/>
    </source>
</evidence>
<dbReference type="GO" id="GO:0001216">
    <property type="term" value="F:DNA-binding transcription activator activity"/>
    <property type="evidence" value="ECO:0000318"/>
    <property type="project" value="GO_Central"/>
</dbReference>
<dbReference type="AlphaFoldDB" id="Q74G88"/>
<keyword evidence="10" id="KW-1185">Reference proteome</keyword>
<dbReference type="Pfam" id="PF25601">
    <property type="entry name" value="AAA_lid_14"/>
    <property type="match status" value="1"/>
</dbReference>
<dbReference type="HOGENOM" id="CLU_000445_8_1_7"/>
<dbReference type="Pfam" id="PF00158">
    <property type="entry name" value="Sigma54_activat"/>
    <property type="match status" value="1"/>
</dbReference>
<dbReference type="InterPro" id="IPR003593">
    <property type="entry name" value="AAA+_ATPase"/>
</dbReference>
<dbReference type="SUPFAM" id="SSF52540">
    <property type="entry name" value="P-loop containing nucleoside triphosphate hydrolases"/>
    <property type="match status" value="1"/>
</dbReference>
<dbReference type="InterPro" id="IPR009057">
    <property type="entry name" value="Homeodomain-like_sf"/>
</dbReference>
<dbReference type="PROSITE" id="PS00675">
    <property type="entry name" value="SIGMA54_INTERACT_1"/>
    <property type="match status" value="1"/>
</dbReference>
<dbReference type="PROSITE" id="PS00688">
    <property type="entry name" value="SIGMA54_INTERACT_3"/>
    <property type="match status" value="1"/>
</dbReference>
<dbReference type="EnsemblBacteria" id="AAR33691">
    <property type="protein sequence ID" value="AAR33691"/>
    <property type="gene ID" value="GSU0359"/>
</dbReference>
<dbReference type="InterPro" id="IPR058031">
    <property type="entry name" value="AAA_lid_NorR"/>
</dbReference>
<dbReference type="InterPro" id="IPR025944">
    <property type="entry name" value="Sigma_54_int_dom_CS"/>
</dbReference>
<dbReference type="Gene3D" id="1.10.10.60">
    <property type="entry name" value="Homeodomain-like"/>
    <property type="match status" value="1"/>
</dbReference>
<dbReference type="SUPFAM" id="SSF46689">
    <property type="entry name" value="Homeodomain-like"/>
    <property type="match status" value="1"/>
</dbReference>
<dbReference type="Pfam" id="PF02954">
    <property type="entry name" value="HTH_8"/>
    <property type="match status" value="1"/>
</dbReference>
<evidence type="ECO:0000256" key="4">
    <source>
        <dbReference type="ARBA" id="ARBA00023125"/>
    </source>
</evidence>
<evidence type="ECO:0000256" key="3">
    <source>
        <dbReference type="ARBA" id="ARBA00023015"/>
    </source>
</evidence>
<dbReference type="FunFam" id="3.40.50.300:FF:000006">
    <property type="entry name" value="DNA-binding transcriptional regulator NtrC"/>
    <property type="match status" value="1"/>
</dbReference>
<evidence type="ECO:0000256" key="5">
    <source>
        <dbReference type="ARBA" id="ARBA00023159"/>
    </source>
</evidence>
<gene>
    <name evidence="9" type="ordered locus">GSU0359</name>
</gene>
<dbReference type="FunFam" id="1.10.8.60:FF:000014">
    <property type="entry name" value="DNA-binding transcriptional regulator NtrC"/>
    <property type="match status" value="1"/>
</dbReference>
<dbReference type="PROSITE" id="PS50112">
    <property type="entry name" value="PAS"/>
    <property type="match status" value="1"/>
</dbReference>
<dbReference type="FunCoup" id="Q74G88">
    <property type="interactions" value="147"/>
</dbReference>
<feature type="domain" description="PAS" evidence="8">
    <location>
        <begin position="9"/>
        <end position="72"/>
    </location>
</feature>
<sequence length="458" mass="50702">MRTEPQPLHLPVFRAILASMGEGIIFADADDRIRYINAAAEDIRGIIAGNYLGRSIVSIHSPASEGRIRRLIAGLKGGDIPFSTRVIHVREKIFENSYYPIRNENGIYEGTLLISRDITEKELLKEENNSLREQVRADFACGGMIGKSHAMEPVFHMIRATAALDSTILISGESGTGKELVACAIHQMSPRHKNPFVKVNCAALPETLLESELFGHERGAFTGAVRERKGKFEQAHLGTIFLDEIGEMPLAAQAKLLRVIQGKTLERIGGNREIAVDVRIIAATNKDLRREVERGAFREDLFYRLNVIPIHLPPLRERREDILPLAEHFLSVYAERMRKPVHCIAPDARKALLDYDYPGNVRELENAIERGVALSMGETITLADLAPYFVTGASAAPAGAALPKEPPTATLSRAVSVAEQEAIREALQTTGNRKGVAAKLLGISRKTLWEKLKQMERT</sequence>
<evidence type="ECO:0000256" key="6">
    <source>
        <dbReference type="ARBA" id="ARBA00023163"/>
    </source>
</evidence>
<dbReference type="eggNOG" id="COG3829">
    <property type="taxonomic scope" value="Bacteria"/>
</dbReference>
<dbReference type="PROSITE" id="PS50045">
    <property type="entry name" value="SIGMA54_INTERACT_4"/>
    <property type="match status" value="1"/>
</dbReference>
<dbReference type="GO" id="GO:0045893">
    <property type="term" value="P:positive regulation of DNA-templated transcription"/>
    <property type="evidence" value="ECO:0000318"/>
    <property type="project" value="GO_Central"/>
</dbReference>
<evidence type="ECO:0000259" key="8">
    <source>
        <dbReference type="PROSITE" id="PS50112"/>
    </source>
</evidence>
<dbReference type="InterPro" id="IPR025662">
    <property type="entry name" value="Sigma_54_int_dom_ATP-bd_1"/>
</dbReference>
<dbReference type="SMART" id="SM00382">
    <property type="entry name" value="AAA"/>
    <property type="match status" value="1"/>
</dbReference>
<dbReference type="Proteomes" id="UP000000577">
    <property type="component" value="Chromosome"/>
</dbReference>
<dbReference type="Gene3D" id="1.10.8.60">
    <property type="match status" value="1"/>
</dbReference>
<dbReference type="Gene3D" id="3.30.450.20">
    <property type="entry name" value="PAS domain"/>
    <property type="match status" value="1"/>
</dbReference>
<keyword evidence="4" id="KW-0238">DNA-binding</keyword>
<dbReference type="GO" id="GO:0032993">
    <property type="term" value="C:protein-DNA complex"/>
    <property type="evidence" value="ECO:0000318"/>
    <property type="project" value="GO_Central"/>
</dbReference>
<dbReference type="GO" id="GO:0000987">
    <property type="term" value="F:cis-regulatory region sequence-specific DNA binding"/>
    <property type="evidence" value="ECO:0000318"/>
    <property type="project" value="GO_Central"/>
</dbReference>
<dbReference type="CDD" id="cd00130">
    <property type="entry name" value="PAS"/>
    <property type="match status" value="1"/>
</dbReference>
<feature type="domain" description="Sigma-54 factor interaction" evidence="7">
    <location>
        <begin position="144"/>
        <end position="373"/>
    </location>
</feature>
<dbReference type="Gene3D" id="3.40.50.300">
    <property type="entry name" value="P-loop containing nucleotide triphosphate hydrolases"/>
    <property type="match status" value="1"/>
</dbReference>
<dbReference type="InterPro" id="IPR027417">
    <property type="entry name" value="P-loop_NTPase"/>
</dbReference>
<dbReference type="PRINTS" id="PR01590">
    <property type="entry name" value="HTHFIS"/>
</dbReference>